<keyword evidence="3" id="KW-0808">Transferase</keyword>
<feature type="transmembrane region" description="Helical" evidence="9">
    <location>
        <begin position="323"/>
        <end position="341"/>
    </location>
</feature>
<feature type="transmembrane region" description="Helical" evidence="9">
    <location>
        <begin position="63"/>
        <end position="84"/>
    </location>
</feature>
<feature type="region of interest" description="Disordered" evidence="8">
    <location>
        <begin position="145"/>
        <end position="221"/>
    </location>
</feature>
<sequence>MVTLACLAAGSAIVVIQHAYGVSTLAASLAAVRDWQAGGRLNAPLTAPAALLVSPLCLLPLRAAALLTGAAGVIALLLSLTALVGPIARRYGRPRFPAVLAALLLALLVAPVRATLGLGGLDLLLFGLITADVIALRRSARARSRAAWSPDRSGGPGTATSSPDRSGGPRSRAAWPPDRSGGPSSRAAWPPDRSGGPSSRAVWPPDRSGGPSSRAVWPPDRSPSRLRMVWVTGAWAGVGTGIATAVAVGPWLFILYFAVTRRWRAAVTATVTALTLFGAALLVAPGPAPILPGLARSGPFDVPDNQSLAGVLARLYDSTSTPVLIWLSFAGLLIAVGLIRARSAHADGDEVTACTLIGLTGAAVGPVSRVHSLIWLVPAVLALIEAAARRWVTVRRPQSRRFPGAGFAAVALIAYLALVAAPRWLVGWNGYAFILILLLNSLPWRPGVAPAMLSRRPRPIPRAPAIPGPRGR</sequence>
<evidence type="ECO:0000256" key="1">
    <source>
        <dbReference type="ARBA" id="ARBA00004651"/>
    </source>
</evidence>
<feature type="transmembrane region" description="Helical" evidence="9">
    <location>
        <begin position="229"/>
        <end position="259"/>
    </location>
</feature>
<evidence type="ECO:0000256" key="9">
    <source>
        <dbReference type="SAM" id="Phobius"/>
    </source>
</evidence>
<keyword evidence="11" id="KW-1185">Reference proteome</keyword>
<keyword evidence="4 9" id="KW-0812">Transmembrane</keyword>
<feature type="transmembrane region" description="Helical" evidence="9">
    <location>
        <begin position="431"/>
        <end position="453"/>
    </location>
</feature>
<dbReference type="InterPro" id="IPR018584">
    <property type="entry name" value="GT87"/>
</dbReference>
<feature type="transmembrane region" description="Helical" evidence="9">
    <location>
        <begin position="96"/>
        <end position="112"/>
    </location>
</feature>
<organism evidence="10 11">
    <name type="scientific">Paractinoplanes rhizophilus</name>
    <dbReference type="NCBI Taxonomy" id="1416877"/>
    <lineage>
        <taxon>Bacteria</taxon>
        <taxon>Bacillati</taxon>
        <taxon>Actinomycetota</taxon>
        <taxon>Actinomycetes</taxon>
        <taxon>Micromonosporales</taxon>
        <taxon>Micromonosporaceae</taxon>
        <taxon>Paractinoplanes</taxon>
    </lineage>
</organism>
<comment type="similarity">
    <text evidence="7">Belongs to the glycosyltransferase 87 family.</text>
</comment>
<feature type="transmembrane region" description="Helical" evidence="9">
    <location>
        <begin position="265"/>
        <end position="284"/>
    </location>
</feature>
<comment type="subcellular location">
    <subcellularLocation>
        <location evidence="1">Cell membrane</location>
        <topology evidence="1">Multi-pass membrane protein</topology>
    </subcellularLocation>
</comment>
<comment type="caution">
    <text evidence="10">The sequence shown here is derived from an EMBL/GenBank/DDBJ whole genome shotgun (WGS) entry which is preliminary data.</text>
</comment>
<accession>A0ABW2HYQ3</accession>
<keyword evidence="5 9" id="KW-1133">Transmembrane helix</keyword>
<evidence type="ECO:0000256" key="6">
    <source>
        <dbReference type="ARBA" id="ARBA00023136"/>
    </source>
</evidence>
<dbReference type="RefSeq" id="WP_378971398.1">
    <property type="nucleotide sequence ID" value="NZ_JBHTBJ010000016.1"/>
</dbReference>
<evidence type="ECO:0000256" key="5">
    <source>
        <dbReference type="ARBA" id="ARBA00022989"/>
    </source>
</evidence>
<evidence type="ECO:0000256" key="4">
    <source>
        <dbReference type="ARBA" id="ARBA00022692"/>
    </source>
</evidence>
<gene>
    <name evidence="10" type="ORF">ACFQS1_22265</name>
</gene>
<dbReference type="EMBL" id="JBHTBJ010000016">
    <property type="protein sequence ID" value="MFC7276725.1"/>
    <property type="molecule type" value="Genomic_DNA"/>
</dbReference>
<evidence type="ECO:0000313" key="11">
    <source>
        <dbReference type="Proteomes" id="UP001596548"/>
    </source>
</evidence>
<feature type="transmembrane region" description="Helical" evidence="9">
    <location>
        <begin position="404"/>
        <end position="425"/>
    </location>
</feature>
<reference evidence="11" key="1">
    <citation type="journal article" date="2019" name="Int. J. Syst. Evol. Microbiol.">
        <title>The Global Catalogue of Microorganisms (GCM) 10K type strain sequencing project: providing services to taxonomists for standard genome sequencing and annotation.</title>
        <authorList>
            <consortium name="The Broad Institute Genomics Platform"/>
            <consortium name="The Broad Institute Genome Sequencing Center for Infectious Disease"/>
            <person name="Wu L."/>
            <person name="Ma J."/>
        </authorList>
    </citation>
    <scope>NUCLEOTIDE SEQUENCE [LARGE SCALE GENOMIC DNA]</scope>
    <source>
        <strain evidence="11">XZYJT-10</strain>
    </source>
</reference>
<keyword evidence="2" id="KW-1003">Cell membrane</keyword>
<keyword evidence="6 9" id="KW-0472">Membrane</keyword>
<dbReference type="Pfam" id="PF09594">
    <property type="entry name" value="GT87"/>
    <property type="match status" value="2"/>
</dbReference>
<dbReference type="Proteomes" id="UP001596548">
    <property type="component" value="Unassembled WGS sequence"/>
</dbReference>
<evidence type="ECO:0000256" key="3">
    <source>
        <dbReference type="ARBA" id="ARBA00022679"/>
    </source>
</evidence>
<feature type="compositionally biased region" description="Low complexity" evidence="8">
    <location>
        <begin position="161"/>
        <end position="172"/>
    </location>
</feature>
<proteinExistence type="inferred from homology"/>
<evidence type="ECO:0000256" key="8">
    <source>
        <dbReference type="SAM" id="MobiDB-lite"/>
    </source>
</evidence>
<name>A0ABW2HYQ3_9ACTN</name>
<evidence type="ECO:0000256" key="7">
    <source>
        <dbReference type="ARBA" id="ARBA00024033"/>
    </source>
</evidence>
<evidence type="ECO:0000256" key="2">
    <source>
        <dbReference type="ARBA" id="ARBA00022475"/>
    </source>
</evidence>
<protein>
    <submittedName>
        <fullName evidence="10">Glycosyltransferase 87 family protein</fullName>
    </submittedName>
</protein>
<evidence type="ECO:0000313" key="10">
    <source>
        <dbReference type="EMBL" id="MFC7276725.1"/>
    </source>
</evidence>